<evidence type="ECO:0000313" key="1">
    <source>
        <dbReference type="EMBL" id="KTD58152.1"/>
    </source>
</evidence>
<proteinExistence type="predicted"/>
<dbReference type="Proteomes" id="UP000054600">
    <property type="component" value="Unassembled WGS sequence"/>
</dbReference>
<protein>
    <submittedName>
        <fullName evidence="1">Uncharacterized protein</fullName>
    </submittedName>
</protein>
<evidence type="ECO:0000313" key="2">
    <source>
        <dbReference type="Proteomes" id="UP000054600"/>
    </source>
</evidence>
<dbReference type="PATRIC" id="fig|1122169.6.peg.2444"/>
<name>A0A0W0YMN0_9GAMM</name>
<organism evidence="1 2">
    <name type="scientific">Legionella shakespearei DSM 23087</name>
    <dbReference type="NCBI Taxonomy" id="1122169"/>
    <lineage>
        <taxon>Bacteria</taxon>
        <taxon>Pseudomonadati</taxon>
        <taxon>Pseudomonadota</taxon>
        <taxon>Gammaproteobacteria</taxon>
        <taxon>Legionellales</taxon>
        <taxon>Legionellaceae</taxon>
        <taxon>Legionella</taxon>
    </lineage>
</organism>
<reference evidence="1 2" key="1">
    <citation type="submission" date="2015-11" db="EMBL/GenBank/DDBJ databases">
        <title>Genomic analysis of 38 Legionella species identifies large and diverse effector repertoires.</title>
        <authorList>
            <person name="Burstein D."/>
            <person name="Amaro F."/>
            <person name="Zusman T."/>
            <person name="Lifshitz Z."/>
            <person name="Cohen O."/>
            <person name="Gilbert J.A."/>
            <person name="Pupko T."/>
            <person name="Shuman H.A."/>
            <person name="Segal G."/>
        </authorList>
    </citation>
    <scope>NUCLEOTIDE SEQUENCE [LARGE SCALE GENOMIC DNA]</scope>
    <source>
        <strain evidence="1 2">ATCC 49655</strain>
    </source>
</reference>
<keyword evidence="2" id="KW-1185">Reference proteome</keyword>
<sequence length="188" mass="21200">MPKLQTRLLDRLQKFLIQYDISVDTELFNDVVLHQLLGIPGDRGKGGFETLKFGGNDKEYLPLTLPSVTVEEYRQILAFFEIPVDSAMIGEDLKISEDLLFRKIVPLFESFVKSNLEQGSSQFDGYKIESKPILESMTIKQIEKAATKLLAELNKIDAIETLSHKAKSLSRILFGIRGALVGIEKEPQ</sequence>
<dbReference type="EMBL" id="LNYW01000057">
    <property type="protein sequence ID" value="KTD58152.1"/>
    <property type="molecule type" value="Genomic_DNA"/>
</dbReference>
<gene>
    <name evidence="1" type="ORF">Lsha_2130</name>
</gene>
<accession>A0A0W0YMN0</accession>
<dbReference type="STRING" id="1122169.Lsha_2130"/>
<dbReference type="AlphaFoldDB" id="A0A0W0YMN0"/>
<comment type="caution">
    <text evidence="1">The sequence shown here is derived from an EMBL/GenBank/DDBJ whole genome shotgun (WGS) entry which is preliminary data.</text>
</comment>
<dbReference type="RefSeq" id="WP_018576360.1">
    <property type="nucleotide sequence ID" value="NZ_KB892385.1"/>
</dbReference>